<dbReference type="Proteomes" id="UP000824782">
    <property type="component" value="Unassembled WGS sequence"/>
</dbReference>
<comment type="caution">
    <text evidence="1">The sequence shown here is derived from an EMBL/GenBank/DDBJ whole genome shotgun (WGS) entry which is preliminary data.</text>
</comment>
<name>A0AAV7AIR1_ENGPU</name>
<evidence type="ECO:0000313" key="2">
    <source>
        <dbReference type="Proteomes" id="UP000824782"/>
    </source>
</evidence>
<reference evidence="1" key="1">
    <citation type="thesis" date="2020" institute="ProQuest LLC" country="789 East Eisenhower Parkway, Ann Arbor, MI, USA">
        <title>Comparative Genomics and Chromosome Evolution.</title>
        <authorList>
            <person name="Mudd A.B."/>
        </authorList>
    </citation>
    <scope>NUCLEOTIDE SEQUENCE</scope>
    <source>
        <strain evidence="1">237g6f4</strain>
        <tissue evidence="1">Blood</tissue>
    </source>
</reference>
<evidence type="ECO:0000313" key="1">
    <source>
        <dbReference type="EMBL" id="KAG8557968.1"/>
    </source>
</evidence>
<organism evidence="1 2">
    <name type="scientific">Engystomops pustulosus</name>
    <name type="common">Tungara frog</name>
    <name type="synonym">Physalaemus pustulosus</name>
    <dbReference type="NCBI Taxonomy" id="76066"/>
    <lineage>
        <taxon>Eukaryota</taxon>
        <taxon>Metazoa</taxon>
        <taxon>Chordata</taxon>
        <taxon>Craniata</taxon>
        <taxon>Vertebrata</taxon>
        <taxon>Euteleostomi</taxon>
        <taxon>Amphibia</taxon>
        <taxon>Batrachia</taxon>
        <taxon>Anura</taxon>
        <taxon>Neobatrachia</taxon>
        <taxon>Hyloidea</taxon>
        <taxon>Leptodactylidae</taxon>
        <taxon>Leiuperinae</taxon>
        <taxon>Engystomops</taxon>
    </lineage>
</organism>
<sequence length="85" mass="9626">MSLVYHDGFFGARFPLKSEKAEPSNMTLITCSKLQVSAGEGVTVIDEKMRWGMEAKDTQRCMRSADRRTHKIINVNNKILAPLKQ</sequence>
<dbReference type="EMBL" id="WNYA01000008">
    <property type="protein sequence ID" value="KAG8557968.1"/>
    <property type="molecule type" value="Genomic_DNA"/>
</dbReference>
<gene>
    <name evidence="1" type="ORF">GDO81_016794</name>
</gene>
<accession>A0AAV7AIR1</accession>
<protein>
    <submittedName>
        <fullName evidence="1">Uncharacterized protein</fullName>
    </submittedName>
</protein>
<proteinExistence type="predicted"/>
<keyword evidence="2" id="KW-1185">Reference proteome</keyword>
<dbReference type="AlphaFoldDB" id="A0AAV7AIR1"/>